<evidence type="ECO:0000313" key="2">
    <source>
        <dbReference type="Proteomes" id="UP001055879"/>
    </source>
</evidence>
<dbReference type="Proteomes" id="UP001055879">
    <property type="component" value="Linkage Group LG02"/>
</dbReference>
<accession>A0ACB9EGK3</accession>
<reference evidence="2" key="1">
    <citation type="journal article" date="2022" name="Mol. Ecol. Resour.">
        <title>The genomes of chicory, endive, great burdock and yacon provide insights into Asteraceae palaeo-polyploidization history and plant inulin production.</title>
        <authorList>
            <person name="Fan W."/>
            <person name="Wang S."/>
            <person name="Wang H."/>
            <person name="Wang A."/>
            <person name="Jiang F."/>
            <person name="Liu H."/>
            <person name="Zhao H."/>
            <person name="Xu D."/>
            <person name="Zhang Y."/>
        </authorList>
    </citation>
    <scope>NUCLEOTIDE SEQUENCE [LARGE SCALE GENOMIC DNA]</scope>
    <source>
        <strain evidence="2">cv. Niubang</strain>
    </source>
</reference>
<sequence>MTTTPHSNISDFASGVLTLEGWVKTELGSPRFAEYESLLYVYICIYSSSSLTANRFSNTDMMITRSPIQSFLSFFLNIHPHETYTVFYSTSSFFFVLSAYFVVLPLRDEGAISLGIGNLPGLFAGSLMLTLVAAPLSTLIFSLPNLPKPKALVLMHRFFSASLVLFFILWVMSSPANAFPGFKGFLSMSSTIKEELKVETQPASTNSTDWGKHGWFYVSVRIGFFLWIALLNLITISSTWARVIDVMDNESGSRLFGFIGAGATLGQLFGSLFATGMAWLGPYLLLFASLLMELAAQSSKRINKDISNPSEELIPLGKTEADQQDEINEVDESDRQESLLKATSSTIDSSKPQFWALLDGFWLIWSSNYLLCVSLFLWLSAMTSSFFYFQKVTVIASTVTTPTGRRRLFAQINSFIAVFILAGQLTLTGRILTVAGVTIALCAAPFTAFLNLIAIAIWPTYLAIAVSETLRKVVTYVVTRPGRELLFTVVSQDEKYKAKVCIDVLVQRFGDATAAGMYKLLHTKLDGKTTHISLYALPVCVLWVFIGFHLGRRQAQLAKSQNLSFS</sequence>
<dbReference type="EMBL" id="CM042048">
    <property type="protein sequence ID" value="KAI3757790.1"/>
    <property type="molecule type" value="Genomic_DNA"/>
</dbReference>
<protein>
    <submittedName>
        <fullName evidence="1">Uncharacterized protein</fullName>
    </submittedName>
</protein>
<comment type="caution">
    <text evidence="1">The sequence shown here is derived from an EMBL/GenBank/DDBJ whole genome shotgun (WGS) entry which is preliminary data.</text>
</comment>
<keyword evidence="2" id="KW-1185">Reference proteome</keyword>
<gene>
    <name evidence="1" type="ORF">L6452_05333</name>
</gene>
<evidence type="ECO:0000313" key="1">
    <source>
        <dbReference type="EMBL" id="KAI3757790.1"/>
    </source>
</evidence>
<reference evidence="1 2" key="2">
    <citation type="journal article" date="2022" name="Mol. Ecol. Resour.">
        <title>The genomes of chicory, endive, great burdock and yacon provide insights into Asteraceae paleo-polyploidization history and plant inulin production.</title>
        <authorList>
            <person name="Fan W."/>
            <person name="Wang S."/>
            <person name="Wang H."/>
            <person name="Wang A."/>
            <person name="Jiang F."/>
            <person name="Liu H."/>
            <person name="Zhao H."/>
            <person name="Xu D."/>
            <person name="Zhang Y."/>
        </authorList>
    </citation>
    <scope>NUCLEOTIDE SEQUENCE [LARGE SCALE GENOMIC DNA]</scope>
    <source>
        <strain evidence="2">cv. Niubang</strain>
    </source>
</reference>
<organism evidence="1 2">
    <name type="scientific">Arctium lappa</name>
    <name type="common">Greater burdock</name>
    <name type="synonym">Lappa major</name>
    <dbReference type="NCBI Taxonomy" id="4217"/>
    <lineage>
        <taxon>Eukaryota</taxon>
        <taxon>Viridiplantae</taxon>
        <taxon>Streptophyta</taxon>
        <taxon>Embryophyta</taxon>
        <taxon>Tracheophyta</taxon>
        <taxon>Spermatophyta</taxon>
        <taxon>Magnoliopsida</taxon>
        <taxon>eudicotyledons</taxon>
        <taxon>Gunneridae</taxon>
        <taxon>Pentapetalae</taxon>
        <taxon>asterids</taxon>
        <taxon>campanulids</taxon>
        <taxon>Asterales</taxon>
        <taxon>Asteraceae</taxon>
        <taxon>Carduoideae</taxon>
        <taxon>Cardueae</taxon>
        <taxon>Arctiinae</taxon>
        <taxon>Arctium</taxon>
    </lineage>
</organism>
<proteinExistence type="predicted"/>
<name>A0ACB9EGK3_ARCLA</name>